<proteinExistence type="predicted"/>
<feature type="transmembrane region" description="Helical" evidence="2">
    <location>
        <begin position="12"/>
        <end position="31"/>
    </location>
</feature>
<keyword evidence="2" id="KW-1133">Transmembrane helix</keyword>
<evidence type="ECO:0000256" key="2">
    <source>
        <dbReference type="SAM" id="Phobius"/>
    </source>
</evidence>
<dbReference type="AlphaFoldDB" id="A0A6G3ZSN4"/>
<feature type="compositionally biased region" description="Low complexity" evidence="1">
    <location>
        <begin position="58"/>
        <end position="71"/>
    </location>
</feature>
<comment type="caution">
    <text evidence="3">The sequence shown here is derived from an EMBL/GenBank/DDBJ whole genome shotgun (WGS) entry which is preliminary data.</text>
</comment>
<name>A0A6G3ZSN4_9BACL</name>
<gene>
    <name evidence="3" type="ORF">GK047_03845</name>
</gene>
<reference evidence="3" key="1">
    <citation type="submission" date="2020-02" db="EMBL/GenBank/DDBJ databases">
        <authorList>
            <person name="Shen X.-R."/>
            <person name="Zhang Y.-X."/>
        </authorList>
    </citation>
    <scope>NUCLEOTIDE SEQUENCE</scope>
    <source>
        <strain evidence="3">SYP-B3998</strain>
    </source>
</reference>
<keyword evidence="2" id="KW-0812">Transmembrane</keyword>
<protein>
    <submittedName>
        <fullName evidence="3">Uncharacterized protein</fullName>
    </submittedName>
</protein>
<feature type="region of interest" description="Disordered" evidence="1">
    <location>
        <begin position="37"/>
        <end position="83"/>
    </location>
</feature>
<evidence type="ECO:0000313" key="3">
    <source>
        <dbReference type="EMBL" id="NEW05152.1"/>
    </source>
</evidence>
<dbReference type="RefSeq" id="WP_163940015.1">
    <property type="nucleotide sequence ID" value="NZ_JAAIKC010000001.1"/>
</dbReference>
<sequence length="83" mass="9638">MWKAILGQMPPGMVLIGTLLAFIIPFSINWINEELHKHGDPPWKLQPEDEQLPDHQQLHQTQNLHQNQDQNPKQKKALQNSSK</sequence>
<organism evidence="3">
    <name type="scientific">Paenibacillus sp. SYP-B3998</name>
    <dbReference type="NCBI Taxonomy" id="2678564"/>
    <lineage>
        <taxon>Bacteria</taxon>
        <taxon>Bacillati</taxon>
        <taxon>Bacillota</taxon>
        <taxon>Bacilli</taxon>
        <taxon>Bacillales</taxon>
        <taxon>Paenibacillaceae</taxon>
        <taxon>Paenibacillus</taxon>
    </lineage>
</organism>
<evidence type="ECO:0000256" key="1">
    <source>
        <dbReference type="SAM" id="MobiDB-lite"/>
    </source>
</evidence>
<dbReference type="EMBL" id="JAAIKC010000001">
    <property type="protein sequence ID" value="NEW05152.1"/>
    <property type="molecule type" value="Genomic_DNA"/>
</dbReference>
<accession>A0A6G3ZSN4</accession>
<keyword evidence="2" id="KW-0472">Membrane</keyword>